<protein>
    <submittedName>
        <fullName evidence="1">Uncharacterized protein</fullName>
    </submittedName>
</protein>
<organism evidence="1 2">
    <name type="scientific">Nostoc linckia z8</name>
    <dbReference type="NCBI Taxonomy" id="1628746"/>
    <lineage>
        <taxon>Bacteria</taxon>
        <taxon>Bacillati</taxon>
        <taxon>Cyanobacteriota</taxon>
        <taxon>Cyanophyceae</taxon>
        <taxon>Nostocales</taxon>
        <taxon>Nostocaceae</taxon>
        <taxon>Nostoc</taxon>
    </lineage>
</organism>
<accession>A0A9Q5Z4K3</accession>
<evidence type="ECO:0000313" key="2">
    <source>
        <dbReference type="Proteomes" id="UP000222310"/>
    </source>
</evidence>
<dbReference type="EMBL" id="LAHD01000208">
    <property type="protein sequence ID" value="PHJ92885.1"/>
    <property type="molecule type" value="Genomic_DNA"/>
</dbReference>
<dbReference type="Proteomes" id="UP000222310">
    <property type="component" value="Unassembled WGS sequence"/>
</dbReference>
<sequence length="73" mass="8570">METAFHPVQNICFTRGDHLWQSFVYANQSTWKNFDSFSSQHKSFSQQHKSFGQQHKFVGQQHKFVGQQHKSVG</sequence>
<reference evidence="1 2" key="1">
    <citation type="submission" date="2015-02" db="EMBL/GenBank/DDBJ databases">
        <title>Nostoc linckia genome annotation.</title>
        <authorList>
            <person name="Zhou Z."/>
        </authorList>
    </citation>
    <scope>NUCLEOTIDE SEQUENCE [LARGE SCALE GENOMIC DNA]</scope>
    <source>
        <strain evidence="2">z8</strain>
    </source>
</reference>
<evidence type="ECO:0000313" key="1">
    <source>
        <dbReference type="EMBL" id="PHJ92885.1"/>
    </source>
</evidence>
<gene>
    <name evidence="1" type="ORF">VF08_36270</name>
</gene>
<name>A0A9Q5Z4K3_NOSLI</name>
<dbReference type="AlphaFoldDB" id="A0A9Q5Z4K3"/>
<proteinExistence type="predicted"/>
<dbReference type="RefSeq" id="WP_099071775.1">
    <property type="nucleotide sequence ID" value="NZ_LAHD01000208.1"/>
</dbReference>
<comment type="caution">
    <text evidence="1">The sequence shown here is derived from an EMBL/GenBank/DDBJ whole genome shotgun (WGS) entry which is preliminary data.</text>
</comment>